<dbReference type="EMBL" id="CAMXCT020001609">
    <property type="protein sequence ID" value="CAL1144958.1"/>
    <property type="molecule type" value="Genomic_DNA"/>
</dbReference>
<reference evidence="3" key="1">
    <citation type="submission" date="2022-10" db="EMBL/GenBank/DDBJ databases">
        <authorList>
            <person name="Chen Y."/>
            <person name="Dougan E. K."/>
            <person name="Chan C."/>
            <person name="Rhodes N."/>
            <person name="Thang M."/>
        </authorList>
    </citation>
    <scope>NUCLEOTIDE SEQUENCE</scope>
</reference>
<keyword evidence="5" id="KW-1185">Reference proteome</keyword>
<dbReference type="AlphaFoldDB" id="A0A9P1CJ16"/>
<name>A0A9P1CJ16_9DINO</name>
<feature type="region of interest" description="Disordered" evidence="1">
    <location>
        <begin position="75"/>
        <end position="98"/>
    </location>
</feature>
<sequence>MLVRPYVGSSHALHFASLSTACFVARLFIELAQAADLELCGWDLYHGHLVFFSANSGFDLGFLFHAKEHPEEFTNRTGPALPICSPETGGQSDPRRGTRLSIRDENFHDRNFLWLMSLNASFRFHLSREQDPGPQPNSDLLAPGASGSRFFTIDESNFGMQLGTICYLPKAHDPAVPHKPCLEPLSDAQQTQPGPGPLGSASARDPSNPSDVQWDVLCIPCHGFQSDWHLARALVNAQTTIHEEAAIQNVHVDAELLALLAAGHDERKRVQRLGNLDRRVRLLALAQRELRRREVLLAEEREKRQAGAMEELISRGFAESDIEVAMPYCDGSAMRCEAVLKVAFAKYRSSLEQAAAGNLGNVEVRKANRTLFGISNWLGGCPALALRALQVAEGATQLEEAVALIAKEQEAKFRIDCNLRLDAALDKSKKSEQHAHAKAHGKKERCLGQAAQAAPSRWMFCCGSLLHGLCARGQLLDVARLHFAYKYGSSSASDALLASANAGGENVHRNQVFGLLLGASQGKAGLNGFEEGLKSFQELDTEIAALIKALKDVFAQAGLQPPPDATAKPAYQPSNTFAPPSKDAMSLTVDSSHFRGTVHATDLGGFHDSTSSLPQTQASFGSSKEQLAQREARDRFLAGIGEEAEQAWQQKEMWDHHLRRCMEAEQKDLDWRQAVERDHKEMLKEQIREAKHRRAEAKRMTVEQASQHDFPDFSKPSNVSVHDFIVERQANLRDDLNQQVELKRRQKEQRKALDHVDA</sequence>
<evidence type="ECO:0000256" key="2">
    <source>
        <dbReference type="SAM" id="SignalP"/>
    </source>
</evidence>
<evidence type="ECO:0000256" key="1">
    <source>
        <dbReference type="SAM" id="MobiDB-lite"/>
    </source>
</evidence>
<reference evidence="4" key="2">
    <citation type="submission" date="2024-04" db="EMBL/GenBank/DDBJ databases">
        <authorList>
            <person name="Chen Y."/>
            <person name="Shah S."/>
            <person name="Dougan E. K."/>
            <person name="Thang M."/>
            <person name="Chan C."/>
        </authorList>
    </citation>
    <scope>NUCLEOTIDE SEQUENCE [LARGE SCALE GENOMIC DNA]</scope>
</reference>
<organism evidence="3">
    <name type="scientific">Cladocopium goreaui</name>
    <dbReference type="NCBI Taxonomy" id="2562237"/>
    <lineage>
        <taxon>Eukaryota</taxon>
        <taxon>Sar</taxon>
        <taxon>Alveolata</taxon>
        <taxon>Dinophyceae</taxon>
        <taxon>Suessiales</taxon>
        <taxon>Symbiodiniaceae</taxon>
        <taxon>Cladocopium</taxon>
    </lineage>
</organism>
<dbReference type="EMBL" id="CAMXCT010001609">
    <property type="protein sequence ID" value="CAI3991583.1"/>
    <property type="molecule type" value="Genomic_DNA"/>
</dbReference>
<evidence type="ECO:0000313" key="3">
    <source>
        <dbReference type="EMBL" id="CAI3991583.1"/>
    </source>
</evidence>
<protein>
    <submittedName>
        <fullName evidence="3">Uncharacterized protein</fullName>
    </submittedName>
</protein>
<proteinExistence type="predicted"/>
<feature type="region of interest" description="Disordered" evidence="1">
    <location>
        <begin position="178"/>
        <end position="208"/>
    </location>
</feature>
<keyword evidence="2" id="KW-0732">Signal</keyword>
<feature type="signal peptide" evidence="2">
    <location>
        <begin position="1"/>
        <end position="34"/>
    </location>
</feature>
<evidence type="ECO:0000313" key="5">
    <source>
        <dbReference type="Proteomes" id="UP001152797"/>
    </source>
</evidence>
<feature type="chain" id="PRO_5043270533" evidence="2">
    <location>
        <begin position="35"/>
        <end position="758"/>
    </location>
</feature>
<accession>A0A9P1CJ16</accession>
<dbReference type="EMBL" id="CAMXCT030001609">
    <property type="protein sequence ID" value="CAL4778895.1"/>
    <property type="molecule type" value="Genomic_DNA"/>
</dbReference>
<gene>
    <name evidence="3" type="ORF">C1SCF055_LOCUS18480</name>
</gene>
<dbReference type="Proteomes" id="UP001152797">
    <property type="component" value="Unassembled WGS sequence"/>
</dbReference>
<dbReference type="OrthoDB" id="552140at2759"/>
<comment type="caution">
    <text evidence="3">The sequence shown here is derived from an EMBL/GenBank/DDBJ whole genome shotgun (WGS) entry which is preliminary data.</text>
</comment>
<dbReference type="PROSITE" id="PS51257">
    <property type="entry name" value="PROKAR_LIPOPROTEIN"/>
    <property type="match status" value="1"/>
</dbReference>
<feature type="region of interest" description="Disordered" evidence="1">
    <location>
        <begin position="698"/>
        <end position="717"/>
    </location>
</feature>
<evidence type="ECO:0000313" key="4">
    <source>
        <dbReference type="EMBL" id="CAL1144958.1"/>
    </source>
</evidence>